<feature type="compositionally biased region" description="Basic and acidic residues" evidence="1">
    <location>
        <begin position="1"/>
        <end position="10"/>
    </location>
</feature>
<feature type="region of interest" description="Disordered" evidence="1">
    <location>
        <begin position="1"/>
        <end position="64"/>
    </location>
</feature>
<keyword evidence="3" id="KW-1185">Reference proteome</keyword>
<dbReference type="GeneID" id="9578666"/>
<dbReference type="HOGENOM" id="CLU_1403359_0_0_1"/>
<evidence type="ECO:0000313" key="3">
    <source>
        <dbReference type="Proteomes" id="UP000008383"/>
    </source>
</evidence>
<dbReference type="EMBL" id="ACYE01000208">
    <property type="protein sequence ID" value="EFE41168.1"/>
    <property type="molecule type" value="Genomic_DNA"/>
</dbReference>
<reference evidence="3" key="1">
    <citation type="journal article" date="2011" name="Genome Biol.">
        <title>Comparative and functional genomics provide insights into the pathogenicity of dermatophytic fungi.</title>
        <authorList>
            <person name="Burmester A."/>
            <person name="Shelest E."/>
            <person name="Gloeckner G."/>
            <person name="Heddergott C."/>
            <person name="Schindler S."/>
            <person name="Staib P."/>
            <person name="Heidel A."/>
            <person name="Felder M."/>
            <person name="Petzold A."/>
            <person name="Szafranski K."/>
            <person name="Feuermann M."/>
            <person name="Pedruzzi I."/>
            <person name="Priebe S."/>
            <person name="Groth M."/>
            <person name="Winkler R."/>
            <person name="Li W."/>
            <person name="Kniemeyer O."/>
            <person name="Schroeckh V."/>
            <person name="Hertweck C."/>
            <person name="Hube B."/>
            <person name="White T.C."/>
            <person name="Platzer M."/>
            <person name="Guthke R."/>
            <person name="Heitman J."/>
            <person name="Woestemeyer J."/>
            <person name="Zipfel P.F."/>
            <person name="Monod M."/>
            <person name="Brakhage A.A."/>
        </authorList>
    </citation>
    <scope>NUCLEOTIDE SEQUENCE [LARGE SCALE GENOMIC DNA]</scope>
    <source>
        <strain evidence="3">HKI 0517</strain>
    </source>
</reference>
<dbReference type="RefSeq" id="XP_003021786.1">
    <property type="nucleotide sequence ID" value="XM_003021740.1"/>
</dbReference>
<protein>
    <submittedName>
        <fullName evidence="2">Uncharacterized protein</fullName>
    </submittedName>
</protein>
<name>D4DAH0_TRIVH</name>
<gene>
    <name evidence="2" type="ORF">TRV_04117</name>
</gene>
<dbReference type="Proteomes" id="UP000008383">
    <property type="component" value="Unassembled WGS sequence"/>
</dbReference>
<evidence type="ECO:0000313" key="2">
    <source>
        <dbReference type="EMBL" id="EFE41168.1"/>
    </source>
</evidence>
<dbReference type="AlphaFoldDB" id="D4DAH0"/>
<sequence>MKSKEDEEKKMKKNKKKKTKTKKRKRDAVPSVAMGNGQAGMQKRRGHSELHGASMKGKRKKGRRLSKVPFRVVSFLATQQPWRGTSVLVVIARKSEVLLHRAGVPGHRCSQSDASPSHRCAACRPARRATASTVTGERPGWLLAGGQRKADLAVCLQVAIYLDLEPEPELELELELYKLVAIDGALSLSLCGRF</sequence>
<organism evidence="2 3">
    <name type="scientific">Trichophyton verrucosum (strain HKI 0517)</name>
    <dbReference type="NCBI Taxonomy" id="663202"/>
    <lineage>
        <taxon>Eukaryota</taxon>
        <taxon>Fungi</taxon>
        <taxon>Dikarya</taxon>
        <taxon>Ascomycota</taxon>
        <taxon>Pezizomycotina</taxon>
        <taxon>Eurotiomycetes</taxon>
        <taxon>Eurotiomycetidae</taxon>
        <taxon>Onygenales</taxon>
        <taxon>Arthrodermataceae</taxon>
        <taxon>Trichophyton</taxon>
    </lineage>
</organism>
<feature type="compositionally biased region" description="Basic residues" evidence="1">
    <location>
        <begin position="11"/>
        <end position="26"/>
    </location>
</feature>
<proteinExistence type="predicted"/>
<dbReference type="KEGG" id="tve:TRV_04117"/>
<comment type="caution">
    <text evidence="2">The sequence shown here is derived from an EMBL/GenBank/DDBJ whole genome shotgun (WGS) entry which is preliminary data.</text>
</comment>
<accession>D4DAH0</accession>
<evidence type="ECO:0000256" key="1">
    <source>
        <dbReference type="SAM" id="MobiDB-lite"/>
    </source>
</evidence>